<keyword evidence="7 11" id="KW-1133">Transmembrane helix</keyword>
<accession>A0A916Y2X3</accession>
<evidence type="ECO:0000256" key="4">
    <source>
        <dbReference type="ARBA" id="ARBA00022475"/>
    </source>
</evidence>
<evidence type="ECO:0000256" key="9">
    <source>
        <dbReference type="ARBA" id="ARBA00037295"/>
    </source>
</evidence>
<feature type="transmembrane region" description="Helical" evidence="11">
    <location>
        <begin position="246"/>
        <end position="265"/>
    </location>
</feature>
<feature type="transmembrane region" description="Helical" evidence="11">
    <location>
        <begin position="285"/>
        <end position="305"/>
    </location>
</feature>
<dbReference type="Pfam" id="PF07690">
    <property type="entry name" value="MFS_1"/>
    <property type="match status" value="1"/>
</dbReference>
<dbReference type="InterPro" id="IPR036259">
    <property type="entry name" value="MFS_trans_sf"/>
</dbReference>
<keyword evidence="6" id="KW-0769">Symport</keyword>
<evidence type="ECO:0000313" key="13">
    <source>
        <dbReference type="EMBL" id="GGD28190.1"/>
    </source>
</evidence>
<dbReference type="PROSITE" id="PS50850">
    <property type="entry name" value="MFS"/>
    <property type="match status" value="1"/>
</dbReference>
<feature type="transmembrane region" description="Helical" evidence="11">
    <location>
        <begin position="380"/>
        <end position="405"/>
    </location>
</feature>
<comment type="similarity">
    <text evidence="2">Belongs to the major facilitator superfamily. Metabolite:H+ Symporter (MHS) family (TC 2.A.1.6) family.</text>
</comment>
<evidence type="ECO:0000256" key="8">
    <source>
        <dbReference type="ARBA" id="ARBA00023136"/>
    </source>
</evidence>
<comment type="caution">
    <text evidence="13">The sequence shown here is derived from an EMBL/GenBank/DDBJ whole genome shotgun (WGS) entry which is preliminary data.</text>
</comment>
<dbReference type="AlphaFoldDB" id="A0A916Y2X3"/>
<dbReference type="SUPFAM" id="SSF103473">
    <property type="entry name" value="MFS general substrate transporter"/>
    <property type="match status" value="1"/>
</dbReference>
<evidence type="ECO:0000313" key="14">
    <source>
        <dbReference type="Proteomes" id="UP000633205"/>
    </source>
</evidence>
<evidence type="ECO:0000256" key="11">
    <source>
        <dbReference type="SAM" id="Phobius"/>
    </source>
</evidence>
<dbReference type="CDD" id="cd17369">
    <property type="entry name" value="MFS_ShiA_like"/>
    <property type="match status" value="1"/>
</dbReference>
<dbReference type="PANTHER" id="PTHR43045">
    <property type="entry name" value="SHIKIMATE TRANSPORTER"/>
    <property type="match status" value="1"/>
</dbReference>
<evidence type="ECO:0000256" key="5">
    <source>
        <dbReference type="ARBA" id="ARBA00022692"/>
    </source>
</evidence>
<feature type="transmembrane region" description="Helical" evidence="11">
    <location>
        <begin position="95"/>
        <end position="119"/>
    </location>
</feature>
<gene>
    <name evidence="13" type="ORF">GCM10010915_05280</name>
</gene>
<evidence type="ECO:0000256" key="6">
    <source>
        <dbReference type="ARBA" id="ARBA00022847"/>
    </source>
</evidence>
<keyword evidence="5 11" id="KW-0812">Transmembrane</keyword>
<keyword evidence="3" id="KW-0813">Transport</keyword>
<dbReference type="Gene3D" id="1.20.1250.20">
    <property type="entry name" value="MFS general substrate transporter like domains"/>
    <property type="match status" value="1"/>
</dbReference>
<feature type="transmembrane region" description="Helical" evidence="11">
    <location>
        <begin position="338"/>
        <end position="359"/>
    </location>
</feature>
<keyword evidence="8 11" id="KW-0472">Membrane</keyword>
<evidence type="ECO:0000256" key="7">
    <source>
        <dbReference type="ARBA" id="ARBA00022989"/>
    </source>
</evidence>
<feature type="transmembrane region" description="Helical" evidence="11">
    <location>
        <begin position="125"/>
        <end position="147"/>
    </location>
</feature>
<organism evidence="13 14">
    <name type="scientific">Microbacterium faecale</name>
    <dbReference type="NCBI Taxonomy" id="1804630"/>
    <lineage>
        <taxon>Bacteria</taxon>
        <taxon>Bacillati</taxon>
        <taxon>Actinomycetota</taxon>
        <taxon>Actinomycetes</taxon>
        <taxon>Micrococcales</taxon>
        <taxon>Microbacteriaceae</taxon>
        <taxon>Microbacterium</taxon>
    </lineage>
</organism>
<evidence type="ECO:0000259" key="12">
    <source>
        <dbReference type="PROSITE" id="PS50850"/>
    </source>
</evidence>
<evidence type="ECO:0000256" key="10">
    <source>
        <dbReference type="ARBA" id="ARBA00039918"/>
    </source>
</evidence>
<evidence type="ECO:0000256" key="2">
    <source>
        <dbReference type="ARBA" id="ARBA00008240"/>
    </source>
</evidence>
<feature type="transmembrane region" description="Helical" evidence="11">
    <location>
        <begin position="314"/>
        <end position="332"/>
    </location>
</feature>
<proteinExistence type="inferred from homology"/>
<reference evidence="13" key="1">
    <citation type="journal article" date="2014" name="Int. J. Syst. Evol. Microbiol.">
        <title>Complete genome sequence of Corynebacterium casei LMG S-19264T (=DSM 44701T), isolated from a smear-ripened cheese.</title>
        <authorList>
            <consortium name="US DOE Joint Genome Institute (JGI-PGF)"/>
            <person name="Walter F."/>
            <person name="Albersmeier A."/>
            <person name="Kalinowski J."/>
            <person name="Ruckert C."/>
        </authorList>
    </citation>
    <scope>NUCLEOTIDE SEQUENCE</scope>
    <source>
        <strain evidence="13">CGMCC 1.15152</strain>
    </source>
</reference>
<feature type="transmembrane region" description="Helical" evidence="11">
    <location>
        <begin position="411"/>
        <end position="429"/>
    </location>
</feature>
<dbReference type="GO" id="GO:0015293">
    <property type="term" value="F:symporter activity"/>
    <property type="evidence" value="ECO:0007669"/>
    <property type="project" value="UniProtKB-KW"/>
</dbReference>
<dbReference type="PANTHER" id="PTHR43045:SF1">
    <property type="entry name" value="SHIKIMATE TRANSPORTER"/>
    <property type="match status" value="1"/>
</dbReference>
<dbReference type="InterPro" id="IPR020846">
    <property type="entry name" value="MFS_dom"/>
</dbReference>
<evidence type="ECO:0000256" key="1">
    <source>
        <dbReference type="ARBA" id="ARBA00004651"/>
    </source>
</evidence>
<feature type="transmembrane region" description="Helical" evidence="11">
    <location>
        <begin position="167"/>
        <end position="186"/>
    </location>
</feature>
<feature type="transmembrane region" description="Helical" evidence="11">
    <location>
        <begin position="59"/>
        <end position="83"/>
    </location>
</feature>
<reference evidence="13" key="2">
    <citation type="submission" date="2020-09" db="EMBL/GenBank/DDBJ databases">
        <authorList>
            <person name="Sun Q."/>
            <person name="Zhou Y."/>
        </authorList>
    </citation>
    <scope>NUCLEOTIDE SEQUENCE</scope>
    <source>
        <strain evidence="13">CGMCC 1.15152</strain>
    </source>
</reference>
<dbReference type="GO" id="GO:0005886">
    <property type="term" value="C:plasma membrane"/>
    <property type="evidence" value="ECO:0007669"/>
    <property type="project" value="UniProtKB-SubCell"/>
</dbReference>
<name>A0A916Y2X3_9MICO</name>
<comment type="function">
    <text evidence="9">May be a proton symporter involved in the uptake of osmolytes such as proline and glycine betaine.</text>
</comment>
<dbReference type="RefSeq" id="WP_229730868.1">
    <property type="nucleotide sequence ID" value="NZ_BMHO01000001.1"/>
</dbReference>
<dbReference type="Proteomes" id="UP000633205">
    <property type="component" value="Unassembled WGS sequence"/>
</dbReference>
<protein>
    <recommendedName>
        <fullName evidence="10">Putative proline/betaine transporter</fullName>
    </recommendedName>
</protein>
<keyword evidence="14" id="KW-1185">Reference proteome</keyword>
<dbReference type="EMBL" id="BMHO01000001">
    <property type="protein sequence ID" value="GGD28190.1"/>
    <property type="molecule type" value="Genomic_DNA"/>
</dbReference>
<feature type="transmembrane region" description="Helical" evidence="11">
    <location>
        <begin position="198"/>
        <end position="217"/>
    </location>
</feature>
<comment type="subcellular location">
    <subcellularLocation>
        <location evidence="1">Cell membrane</location>
        <topology evidence="1">Multi-pass membrane protein</topology>
    </subcellularLocation>
</comment>
<keyword evidence="4" id="KW-1003">Cell membrane</keyword>
<evidence type="ECO:0000256" key="3">
    <source>
        <dbReference type="ARBA" id="ARBA00022448"/>
    </source>
</evidence>
<dbReference type="FunFam" id="1.20.1250.20:FF:000001">
    <property type="entry name" value="Dicarboxylate MFS transporter"/>
    <property type="match status" value="1"/>
</dbReference>
<sequence length="453" mass="48358">MSNKTPATTAGQGYSKAMTRKVVLASFIGTAIEWYDFYLYGTASALVFGSLFFPEFDPLVGTLAAFATFAAGFLARPIGGIVFGHFGDRVGRKKMLVYSLLGMGSATFLIGLVPTYAAIGIAAPIMLLFLRLVQGFAVGGEWAGAVLMSVEHEEKGKRGLAGSWTQAGSPAGLLLSTVVFALVALLPDDQFMSWGWRIPFLLSAALVAIGLFIRLSVLESPEFKEVKDGGEPSRMPALEAIRKHPLNIFLAIAMCLAPFVCFYYFATFNLTYATTDLALPRDSMLVIVAVAAAIEIITIPLAAAWSDKIGRGKVFLLGTAAFALYAYPFFLINEAFPSIVTMAVTVVIGIGFIHPLMYGPMATLFAELFPPRVRYSGASLGYSIGAIFGGGFAPMIFTGLLGLGLGALAVIPPYMILVSVLTFVAVFYATRPGRRFEDEGLASGRTANPTEGR</sequence>
<dbReference type="InterPro" id="IPR011701">
    <property type="entry name" value="MFS"/>
</dbReference>
<feature type="domain" description="Major facilitator superfamily (MFS) profile" evidence="12">
    <location>
        <begin position="22"/>
        <end position="431"/>
    </location>
</feature>